<evidence type="ECO:0000256" key="2">
    <source>
        <dbReference type="ARBA" id="ARBA00022723"/>
    </source>
</evidence>
<reference evidence="6" key="1">
    <citation type="submission" date="2020-11" db="EMBL/GenBank/DDBJ databases">
        <authorList>
            <consortium name="DOE Joint Genome Institute"/>
            <person name="Ahrendt S."/>
            <person name="Riley R."/>
            <person name="Andreopoulos W."/>
            <person name="Labutti K."/>
            <person name="Pangilinan J."/>
            <person name="Ruiz-Duenas F.J."/>
            <person name="Barrasa J.M."/>
            <person name="Sanchez-Garcia M."/>
            <person name="Camarero S."/>
            <person name="Miyauchi S."/>
            <person name="Serrano A."/>
            <person name="Linde D."/>
            <person name="Babiker R."/>
            <person name="Drula E."/>
            <person name="Ayuso-Fernandez I."/>
            <person name="Pacheco R."/>
            <person name="Padilla G."/>
            <person name="Ferreira P."/>
            <person name="Barriuso J."/>
            <person name="Kellner H."/>
            <person name="Castanera R."/>
            <person name="Alfaro M."/>
            <person name="Ramirez L."/>
            <person name="Pisabarro A.G."/>
            <person name="Kuo A."/>
            <person name="Tritt A."/>
            <person name="Lipzen A."/>
            <person name="He G."/>
            <person name="Yan M."/>
            <person name="Ng V."/>
            <person name="Cullen D."/>
            <person name="Martin F."/>
            <person name="Rosso M.-N."/>
            <person name="Henrissat B."/>
            <person name="Hibbett D."/>
            <person name="Martinez A.T."/>
            <person name="Grigoriev I.V."/>
        </authorList>
    </citation>
    <scope>NUCLEOTIDE SEQUENCE</scope>
    <source>
        <strain evidence="6">MF-IS2</strain>
    </source>
</reference>
<evidence type="ECO:0000256" key="3">
    <source>
        <dbReference type="ARBA" id="ARBA00023002"/>
    </source>
</evidence>
<dbReference type="GO" id="GO:0046872">
    <property type="term" value="F:metal ion binding"/>
    <property type="evidence" value="ECO:0007669"/>
    <property type="project" value="UniProtKB-KW"/>
</dbReference>
<dbReference type="Proteomes" id="UP000807342">
    <property type="component" value="Unassembled WGS sequence"/>
</dbReference>
<dbReference type="Pfam" id="PF03055">
    <property type="entry name" value="RPE65"/>
    <property type="match status" value="1"/>
</dbReference>
<evidence type="ECO:0000313" key="7">
    <source>
        <dbReference type="Proteomes" id="UP000807342"/>
    </source>
</evidence>
<keyword evidence="3" id="KW-0560">Oxidoreductase</keyword>
<protein>
    <recommendedName>
        <fullName evidence="8">Dioxygenase</fullName>
    </recommendedName>
</protein>
<feature type="binding site" evidence="5">
    <location>
        <position position="276"/>
    </location>
    <ligand>
        <name>Fe cation</name>
        <dbReference type="ChEBI" id="CHEBI:24875"/>
        <note>catalytic</note>
    </ligand>
</feature>
<gene>
    <name evidence="6" type="ORF">P691DRAFT_811511</name>
</gene>
<keyword evidence="7" id="KW-1185">Reference proteome</keyword>
<dbReference type="PANTHER" id="PTHR10543">
    <property type="entry name" value="BETA-CAROTENE DIOXYGENASE"/>
    <property type="match status" value="1"/>
</dbReference>
<evidence type="ECO:0000256" key="1">
    <source>
        <dbReference type="ARBA" id="ARBA00006787"/>
    </source>
</evidence>
<feature type="binding site" evidence="5">
    <location>
        <position position="221"/>
    </location>
    <ligand>
        <name>Fe cation</name>
        <dbReference type="ChEBI" id="CHEBI:24875"/>
        <note>catalytic</note>
    </ligand>
</feature>
<dbReference type="InterPro" id="IPR004294">
    <property type="entry name" value="Carotenoid_Oase"/>
</dbReference>
<comment type="cofactor">
    <cofactor evidence="5">
        <name>Fe(2+)</name>
        <dbReference type="ChEBI" id="CHEBI:29033"/>
    </cofactor>
    <text evidence="5">Binds 1 Fe(2+) ion per subunit.</text>
</comment>
<sequence length="320" mass="35504">MSTTPKPSWAAPGLENAQVQHEPILLPVKGQIPSWLAGSLYRTGPGIFRIKPTSTPNDSKSRPEVNMSHWFDGLGMNHLFRITPNGDVYYSNRLSTDSRAARIQQLGHVPGITFGKQEDPCGTLFKKFFTFFLPQSKPKSEGIPFKDRPDIENISVTLSPNLPGLSSHNAAKEPTSGLRYLVAKTDANMLQVLDPDTLKPLEITSYARLDPRLEGQISAAHSCVDPATGEFFNYVQQFGPKPRYKVFRATPAKESGEKVKVDILAEITDAPMAYLHSFVLTKKYVVLCIWQSDYSLFVPSLPESHGCLTTFYPGTVPQFS</sequence>
<dbReference type="AlphaFoldDB" id="A0A9P6BXT5"/>
<accession>A0A9P6BXT5</accession>
<comment type="caution">
    <text evidence="6">The sequence shown here is derived from an EMBL/GenBank/DDBJ whole genome shotgun (WGS) entry which is preliminary data.</text>
</comment>
<evidence type="ECO:0000313" key="6">
    <source>
        <dbReference type="EMBL" id="KAF9442014.1"/>
    </source>
</evidence>
<name>A0A9P6BXT5_9AGAR</name>
<dbReference type="OrthoDB" id="407010at2759"/>
<dbReference type="GO" id="GO:0010436">
    <property type="term" value="F:carotenoid dioxygenase activity"/>
    <property type="evidence" value="ECO:0007669"/>
    <property type="project" value="TreeGrafter"/>
</dbReference>
<organism evidence="6 7">
    <name type="scientific">Macrolepiota fuliginosa MF-IS2</name>
    <dbReference type="NCBI Taxonomy" id="1400762"/>
    <lineage>
        <taxon>Eukaryota</taxon>
        <taxon>Fungi</taxon>
        <taxon>Dikarya</taxon>
        <taxon>Basidiomycota</taxon>
        <taxon>Agaricomycotina</taxon>
        <taxon>Agaricomycetes</taxon>
        <taxon>Agaricomycetidae</taxon>
        <taxon>Agaricales</taxon>
        <taxon>Agaricineae</taxon>
        <taxon>Agaricaceae</taxon>
        <taxon>Macrolepiota</taxon>
    </lineage>
</organism>
<dbReference type="PANTHER" id="PTHR10543:SF24">
    <property type="entry name" value="CAROTENOID ISOMEROOXYGENASE"/>
    <property type="match status" value="1"/>
</dbReference>
<evidence type="ECO:0000256" key="4">
    <source>
        <dbReference type="ARBA" id="ARBA00023004"/>
    </source>
</evidence>
<keyword evidence="4 5" id="KW-0408">Iron</keyword>
<proteinExistence type="inferred from homology"/>
<comment type="similarity">
    <text evidence="1">Belongs to the carotenoid oxygenase family.</text>
</comment>
<evidence type="ECO:0000256" key="5">
    <source>
        <dbReference type="PIRSR" id="PIRSR604294-1"/>
    </source>
</evidence>
<dbReference type="EMBL" id="MU151723">
    <property type="protein sequence ID" value="KAF9442014.1"/>
    <property type="molecule type" value="Genomic_DNA"/>
</dbReference>
<dbReference type="GO" id="GO:0016121">
    <property type="term" value="P:carotene catabolic process"/>
    <property type="evidence" value="ECO:0007669"/>
    <property type="project" value="TreeGrafter"/>
</dbReference>
<keyword evidence="2 5" id="KW-0479">Metal-binding</keyword>
<evidence type="ECO:0008006" key="8">
    <source>
        <dbReference type="Google" id="ProtNLM"/>
    </source>
</evidence>